<keyword evidence="2 3" id="KW-0040">ANK repeat</keyword>
<keyword evidence="1" id="KW-0677">Repeat</keyword>
<dbReference type="InterPro" id="IPR036770">
    <property type="entry name" value="Ankyrin_rpt-contain_sf"/>
</dbReference>
<dbReference type="SMART" id="SM00248">
    <property type="entry name" value="ANK"/>
    <property type="match status" value="12"/>
</dbReference>
<keyword evidence="7" id="KW-1185">Reference proteome</keyword>
<dbReference type="Pfam" id="PF13637">
    <property type="entry name" value="Ank_4"/>
    <property type="match status" value="1"/>
</dbReference>
<dbReference type="SUPFAM" id="SSF52540">
    <property type="entry name" value="P-loop containing nucleoside triphosphate hydrolases"/>
    <property type="match status" value="1"/>
</dbReference>
<evidence type="ECO:0000313" key="7">
    <source>
        <dbReference type="Proteomes" id="UP000774617"/>
    </source>
</evidence>
<dbReference type="EMBL" id="JAGTJR010000013">
    <property type="protein sequence ID" value="KAH7050165.1"/>
    <property type="molecule type" value="Genomic_DNA"/>
</dbReference>
<dbReference type="PROSITE" id="PS50297">
    <property type="entry name" value="ANK_REP_REGION"/>
    <property type="match status" value="1"/>
</dbReference>
<dbReference type="Pfam" id="PF22939">
    <property type="entry name" value="WHD_GPIID"/>
    <property type="match status" value="1"/>
</dbReference>
<reference evidence="6 7" key="1">
    <citation type="journal article" date="2021" name="Nat. Commun.">
        <title>Genetic determinants of endophytism in the Arabidopsis root mycobiome.</title>
        <authorList>
            <person name="Mesny F."/>
            <person name="Miyauchi S."/>
            <person name="Thiergart T."/>
            <person name="Pickel B."/>
            <person name="Atanasova L."/>
            <person name="Karlsson M."/>
            <person name="Huettel B."/>
            <person name="Barry K.W."/>
            <person name="Haridas S."/>
            <person name="Chen C."/>
            <person name="Bauer D."/>
            <person name="Andreopoulos W."/>
            <person name="Pangilinan J."/>
            <person name="LaButti K."/>
            <person name="Riley R."/>
            <person name="Lipzen A."/>
            <person name="Clum A."/>
            <person name="Drula E."/>
            <person name="Henrissat B."/>
            <person name="Kohler A."/>
            <person name="Grigoriev I.V."/>
            <person name="Martin F.M."/>
            <person name="Hacquard S."/>
        </authorList>
    </citation>
    <scope>NUCLEOTIDE SEQUENCE [LARGE SCALE GENOMIC DNA]</scope>
    <source>
        <strain evidence="6 7">MPI-SDFR-AT-0080</strain>
    </source>
</reference>
<dbReference type="PANTHER" id="PTHR24141">
    <property type="entry name" value="2-5A-DEPENDENT RIBONUCLEASE"/>
    <property type="match status" value="1"/>
</dbReference>
<evidence type="ECO:0000256" key="2">
    <source>
        <dbReference type="ARBA" id="ARBA00023043"/>
    </source>
</evidence>
<dbReference type="SUPFAM" id="SSF48403">
    <property type="entry name" value="Ankyrin repeat"/>
    <property type="match status" value="3"/>
</dbReference>
<evidence type="ECO:0000313" key="6">
    <source>
        <dbReference type="EMBL" id="KAH7050165.1"/>
    </source>
</evidence>
<evidence type="ECO:0000259" key="5">
    <source>
        <dbReference type="Pfam" id="PF24883"/>
    </source>
</evidence>
<dbReference type="Pfam" id="PF24883">
    <property type="entry name" value="NPHP3_N"/>
    <property type="match status" value="1"/>
</dbReference>
<dbReference type="PANTHER" id="PTHR24141:SF1">
    <property type="entry name" value="2-5A-DEPENDENT RIBONUCLEASE"/>
    <property type="match status" value="1"/>
</dbReference>
<name>A0ABQ8GAN1_9PEZI</name>
<comment type="caution">
    <text evidence="6">The sequence shown here is derived from an EMBL/GenBank/DDBJ whole genome shotgun (WGS) entry which is preliminary data.</text>
</comment>
<dbReference type="Gene3D" id="1.25.40.20">
    <property type="entry name" value="Ankyrin repeat-containing domain"/>
    <property type="match status" value="4"/>
</dbReference>
<dbReference type="Gene3D" id="3.40.50.300">
    <property type="entry name" value="P-loop containing nucleotide triphosphate hydrolases"/>
    <property type="match status" value="1"/>
</dbReference>
<evidence type="ECO:0000256" key="3">
    <source>
        <dbReference type="PROSITE-ProRule" id="PRU00023"/>
    </source>
</evidence>
<feature type="domain" description="Nephrocystin 3-like N-terminal" evidence="5">
    <location>
        <begin position="49"/>
        <end position="219"/>
    </location>
</feature>
<dbReference type="InterPro" id="IPR027417">
    <property type="entry name" value="P-loop_NTPase"/>
</dbReference>
<dbReference type="Proteomes" id="UP000774617">
    <property type="component" value="Unassembled WGS sequence"/>
</dbReference>
<protein>
    <recommendedName>
        <fullName evidence="8">NACHT domain-containing protein</fullName>
    </recommendedName>
</protein>
<dbReference type="Pfam" id="PF12796">
    <property type="entry name" value="Ank_2"/>
    <property type="match status" value="3"/>
</dbReference>
<dbReference type="InterPro" id="IPR054471">
    <property type="entry name" value="GPIID_WHD"/>
</dbReference>
<dbReference type="InterPro" id="IPR002110">
    <property type="entry name" value="Ankyrin_rpt"/>
</dbReference>
<evidence type="ECO:0000256" key="1">
    <source>
        <dbReference type="ARBA" id="ARBA00022737"/>
    </source>
</evidence>
<evidence type="ECO:0000259" key="4">
    <source>
        <dbReference type="Pfam" id="PF22939"/>
    </source>
</evidence>
<sequence>MGCEFCDSESSTSVDEPTVESVEEWLEDLPLGTQFQRAHEAASNARHPGTGTRFMETDSFTEWADGSADNSLILLVAPGGVGKTTAAAAAVDALRERFADDNSVAVVAVYLDHQKRAEQTLERIYATIALELVKTAEELPEDFVDCSWPEWVRRDDDHKTADCMRTFVGEIMEAFERVFLILDGLDELETSALEGRREQLLRDVAVWQKEHSLSIFATCEFEEELFMLVFDGYDAMDISPDQDDIGKYIEDRLSTLPRETLGQPELPANIQQKLKNSAAKNFLTARLLLESLSGLTNELSVREHLERVSGCGASLDAAYELITQRINNQSTGRLELARKAISWTVQAKRQLSATELTHAVAFNIDGTRWTRENVPDIDDLISCCSGLVSIEPKTGEVHLLHKTALEYFDHNMKDWMVTERDIAMCCLTYLQLEDPGDAFLQYISCSLQEDERYLEEWPLAGYAAQFWGLYARESQDDLDIQNAVLRLLGVRRPLSSLVQAPVESLRTPEGHYYSSEPSIALLTFFGLDQILGLILKKEINRACSTLDRQIKSAMELAIDQNHIEVLKVFFTFITSTGRTEHTRVFCTTGIMWHAVNQLHYAAMEAAINILVPSTSFRQRTLDFFFDHSIKKKNTSVARRIAARTDFSISPVMLREAISNGLAEVVEVLLQRSDMDPNGVDELGRTCLALAAFWGRKCIFDVLLDTYEVYASIRDASGETALTLAVKEAYRDDSSEYTHIIKRLLQSNHGTELHMKDRDGQTLLTHAVRSGNVSVVKVLLERMSDGLDTRDNSGRCLVSHAVTASGNSTDVLELLVNERDLPVNIPDNKGKTPLIWAAMAAWHPRALILIESGKDVALNVADCYGRTALFYAGKASHQTDTVDCLLAQEEIDPNIQDEHGRTALWYAWDIDSTYISGFTKILTHNKTNPNIQDTRGRTILIHKAECSTWALERILNDSRTDPNMVDWTGRTALFYAVSYHQQTVEALLLHEATDPNVLDLDGRTPLSHASELLNYQAVEHLLRHPKTLVDISDKSGLTPLDYAGISAGPLFDSLAAPLIIRFLQETKGSVGHEGRARFFRKANKAPRGGATTLSLAMQFGGQVLSGLAKLLIQQPEIDVNCEDHMGETPFERATRNLDVEVMRLLLGRSDLDSSKKDIRESLRRTMEYHRKCRDDESLAESGLELLLEAEELVNQYLIREVEGEYILA</sequence>
<proteinExistence type="predicted"/>
<organism evidence="6 7">
    <name type="scientific">Macrophomina phaseolina</name>
    <dbReference type="NCBI Taxonomy" id="35725"/>
    <lineage>
        <taxon>Eukaryota</taxon>
        <taxon>Fungi</taxon>
        <taxon>Dikarya</taxon>
        <taxon>Ascomycota</taxon>
        <taxon>Pezizomycotina</taxon>
        <taxon>Dothideomycetes</taxon>
        <taxon>Dothideomycetes incertae sedis</taxon>
        <taxon>Botryosphaeriales</taxon>
        <taxon>Botryosphaeriaceae</taxon>
        <taxon>Macrophomina</taxon>
    </lineage>
</organism>
<gene>
    <name evidence="6" type="ORF">B0J12DRAFT_728424</name>
</gene>
<accession>A0ABQ8GAN1</accession>
<feature type="repeat" description="ANK" evidence="3">
    <location>
        <begin position="758"/>
        <end position="784"/>
    </location>
</feature>
<feature type="domain" description="GPI inositol-deacylase winged helix" evidence="4">
    <location>
        <begin position="333"/>
        <end position="409"/>
    </location>
</feature>
<dbReference type="PROSITE" id="PS50088">
    <property type="entry name" value="ANK_REPEAT"/>
    <property type="match status" value="1"/>
</dbReference>
<dbReference type="InterPro" id="IPR056884">
    <property type="entry name" value="NPHP3-like_N"/>
</dbReference>
<evidence type="ECO:0008006" key="8">
    <source>
        <dbReference type="Google" id="ProtNLM"/>
    </source>
</evidence>